<comment type="caution">
    <text evidence="1">The sequence shown here is derived from an EMBL/GenBank/DDBJ whole genome shotgun (WGS) entry which is preliminary data.</text>
</comment>
<proteinExistence type="predicted"/>
<protein>
    <submittedName>
        <fullName evidence="1">Uncharacterized protein</fullName>
    </submittedName>
</protein>
<evidence type="ECO:0000313" key="1">
    <source>
        <dbReference type="EMBL" id="KAK3081627.1"/>
    </source>
</evidence>
<accession>A0ACC3DY26</accession>
<reference evidence="1" key="1">
    <citation type="submission" date="2024-09" db="EMBL/GenBank/DDBJ databases">
        <title>Black Yeasts Isolated from many extreme environments.</title>
        <authorList>
            <person name="Coleine C."/>
            <person name="Stajich J.E."/>
            <person name="Selbmann L."/>
        </authorList>
    </citation>
    <scope>NUCLEOTIDE SEQUENCE</scope>
    <source>
        <strain evidence="1">CCFEE 5737</strain>
    </source>
</reference>
<sequence length="471" mass="52292">MGVSKSTRSVGQEKVSDGVRLWALRTSYSPRCSHPESCEACLMRSFWHQEPEYQATDHELLEQPPTLINDSPISTSEHSFHDSGYYSADDASSSGFSDNPSSHKDNLYRGPQRYLSAKFVKATEIDISSPFHKLHELRERYVNDFGYRALIDTAYSLNSDSGYRSDSDGSGTCIKHDRGFSPLDLPAWSRLEQLKDDSMDTPTPCLRTNPDSLSEGVSDAAVPFPVLSSYVQEHDYRSISSASPVASPYHPLSPNSSQTCNNSSRIQTSTTAFSRSPPDAPPRPVYVWDKHATHYVQRQPAHEARDNKVLHAYWSHCKSGACDHLFHASVTLLAPPSDHSTKRQLPHRGFDPTSPRAYHQRQVSAYCEEIDRRLSDLANAKLETRSLKEGLERPEWVDAEPKVAAPKLKVLKRATRSSNASASGTPVKMRIPRAPLQSSGSRGNVGVGLGCGRHMKEQSEENVAPILGWTA</sequence>
<evidence type="ECO:0000313" key="2">
    <source>
        <dbReference type="Proteomes" id="UP001186974"/>
    </source>
</evidence>
<name>A0ACC3DY26_9PEZI</name>
<dbReference type="Proteomes" id="UP001186974">
    <property type="component" value="Unassembled WGS sequence"/>
</dbReference>
<dbReference type="EMBL" id="JAWDJW010000109">
    <property type="protein sequence ID" value="KAK3081627.1"/>
    <property type="molecule type" value="Genomic_DNA"/>
</dbReference>
<keyword evidence="2" id="KW-1185">Reference proteome</keyword>
<gene>
    <name evidence="1" type="ORF">LTS18_004640</name>
</gene>
<organism evidence="1 2">
    <name type="scientific">Coniosporium uncinatum</name>
    <dbReference type="NCBI Taxonomy" id="93489"/>
    <lineage>
        <taxon>Eukaryota</taxon>
        <taxon>Fungi</taxon>
        <taxon>Dikarya</taxon>
        <taxon>Ascomycota</taxon>
        <taxon>Pezizomycotina</taxon>
        <taxon>Dothideomycetes</taxon>
        <taxon>Dothideomycetes incertae sedis</taxon>
        <taxon>Coniosporium</taxon>
    </lineage>
</organism>